<evidence type="ECO:0000256" key="1">
    <source>
        <dbReference type="ARBA" id="ARBA00022737"/>
    </source>
</evidence>
<evidence type="ECO:0008006" key="4">
    <source>
        <dbReference type="Google" id="ProtNLM"/>
    </source>
</evidence>
<dbReference type="Pfam" id="PF05725">
    <property type="entry name" value="FNIP"/>
    <property type="match status" value="3"/>
</dbReference>
<dbReference type="PANTHER" id="PTHR32134">
    <property type="entry name" value="FNIP REPEAT-CONTAINING PROTEIN"/>
    <property type="match status" value="1"/>
</dbReference>
<protein>
    <recommendedName>
        <fullName evidence="4">FNIP repeat-containing protein</fullName>
    </recommendedName>
</protein>
<keyword evidence="3" id="KW-1185">Reference proteome</keyword>
<gene>
    <name evidence="2" type="ORF">RB653_005887</name>
</gene>
<dbReference type="Proteomes" id="UP001344447">
    <property type="component" value="Unassembled WGS sequence"/>
</dbReference>
<dbReference type="InterPro" id="IPR051251">
    <property type="entry name" value="STK_FNIP-Repeat"/>
</dbReference>
<accession>A0AAN7U1Z1</accession>
<dbReference type="PANTHER" id="PTHR32134:SF92">
    <property type="entry name" value="FNIP REPEAT-CONTAINING PROTEIN"/>
    <property type="match status" value="1"/>
</dbReference>
<sequence length="411" mass="48036">MIKNQDTFFSVWRNLVIRNVILYHLKLYKKCRRKSFKDIKQFREYKKREYIEKLILEPQNNNQDYRVIREKDIPYSVKHLKLYSIIGIESFVSNNHFNLIKLYIDCISVVNRFTVGLLPLSILELSLLNYKFEIDEIGILPCNLKRFEVLFKEDHYYYLYSNSNIQQKKYLPIEVGCIPESVEHIYYTGFYFFSSLKEGVLPKNLKSIEFSKSFDQTLVPGLLPNSLESIKFGWYFTNKKEPLTKGMLPDSLKSIIFRSFFNTKIEDGALPTSLKYLRFGRCYEHPLTPNTLPLNLESLTLGHKYDTQIPLGILSKLNSLKTLVLGSCYNSIIIPSSLPNSLTFLKFSIKYNQSIDIDSVLPKSLKTLVFNENTLTYNSLIKILHSNKNNTISKKKNIYNLPSIVTININR</sequence>
<name>A0AAN7U1Z1_9MYCE</name>
<reference evidence="2 3" key="1">
    <citation type="submission" date="2023-11" db="EMBL/GenBank/DDBJ databases">
        <title>Dfirmibasis_genome.</title>
        <authorList>
            <person name="Edelbroek B."/>
            <person name="Kjellin J."/>
            <person name="Jerlstrom-Hultqvist J."/>
            <person name="Soderbom F."/>
        </authorList>
    </citation>
    <scope>NUCLEOTIDE SEQUENCE [LARGE SCALE GENOMIC DNA]</scope>
    <source>
        <strain evidence="2 3">TNS-C-14</strain>
    </source>
</reference>
<proteinExistence type="predicted"/>
<dbReference type="EMBL" id="JAVFKY010000001">
    <property type="protein sequence ID" value="KAK5584279.1"/>
    <property type="molecule type" value="Genomic_DNA"/>
</dbReference>
<dbReference type="InterPro" id="IPR008615">
    <property type="entry name" value="FNIP"/>
</dbReference>
<dbReference type="SUPFAM" id="SSF52058">
    <property type="entry name" value="L domain-like"/>
    <property type="match status" value="1"/>
</dbReference>
<dbReference type="AlphaFoldDB" id="A0AAN7U1Z1"/>
<dbReference type="InterPro" id="IPR032675">
    <property type="entry name" value="LRR_dom_sf"/>
</dbReference>
<keyword evidence="1" id="KW-0677">Repeat</keyword>
<evidence type="ECO:0000313" key="2">
    <source>
        <dbReference type="EMBL" id="KAK5584279.1"/>
    </source>
</evidence>
<comment type="caution">
    <text evidence="2">The sequence shown here is derived from an EMBL/GenBank/DDBJ whole genome shotgun (WGS) entry which is preliminary data.</text>
</comment>
<organism evidence="2 3">
    <name type="scientific">Dictyostelium firmibasis</name>
    <dbReference type="NCBI Taxonomy" id="79012"/>
    <lineage>
        <taxon>Eukaryota</taxon>
        <taxon>Amoebozoa</taxon>
        <taxon>Evosea</taxon>
        <taxon>Eumycetozoa</taxon>
        <taxon>Dictyostelia</taxon>
        <taxon>Dictyosteliales</taxon>
        <taxon>Dictyosteliaceae</taxon>
        <taxon>Dictyostelium</taxon>
    </lineage>
</organism>
<evidence type="ECO:0000313" key="3">
    <source>
        <dbReference type="Proteomes" id="UP001344447"/>
    </source>
</evidence>
<dbReference type="Gene3D" id="3.80.10.10">
    <property type="entry name" value="Ribonuclease Inhibitor"/>
    <property type="match status" value="1"/>
</dbReference>